<proteinExistence type="predicted"/>
<keyword evidence="2" id="KW-1185">Reference proteome</keyword>
<dbReference type="Proteomes" id="UP000271937">
    <property type="component" value="Unassembled WGS sequence"/>
</dbReference>
<evidence type="ECO:0000313" key="2">
    <source>
        <dbReference type="Proteomes" id="UP000271937"/>
    </source>
</evidence>
<name>A0A3P3WBG3_9FLAO</name>
<dbReference type="Pfam" id="PF11185">
    <property type="entry name" value="DUF2971"/>
    <property type="match status" value="1"/>
</dbReference>
<comment type="caution">
    <text evidence="1">The sequence shown here is derived from an EMBL/GenBank/DDBJ whole genome shotgun (WGS) entry which is preliminary data.</text>
</comment>
<dbReference type="InterPro" id="IPR021352">
    <property type="entry name" value="DUF2971"/>
</dbReference>
<organism evidence="1 2">
    <name type="scientific">Flavobacterium macacae</name>
    <dbReference type="NCBI Taxonomy" id="2488993"/>
    <lineage>
        <taxon>Bacteria</taxon>
        <taxon>Pseudomonadati</taxon>
        <taxon>Bacteroidota</taxon>
        <taxon>Flavobacteriia</taxon>
        <taxon>Flavobacteriales</taxon>
        <taxon>Flavobacteriaceae</taxon>
        <taxon>Flavobacterium</taxon>
    </lineage>
</organism>
<dbReference type="EMBL" id="RQVR01000008">
    <property type="protein sequence ID" value="RRJ91356.1"/>
    <property type="molecule type" value="Genomic_DNA"/>
</dbReference>
<reference evidence="1 2" key="1">
    <citation type="submission" date="2018-11" db="EMBL/GenBank/DDBJ databases">
        <title>Flavobacterium sp. nov., YIM 102600 draft genome.</title>
        <authorList>
            <person name="Li G."/>
            <person name="Jiang Y."/>
        </authorList>
    </citation>
    <scope>NUCLEOTIDE SEQUENCE [LARGE SCALE GENOMIC DNA]</scope>
    <source>
        <strain evidence="1 2">YIM 102600</strain>
    </source>
</reference>
<dbReference type="AlphaFoldDB" id="A0A3P3WBG3"/>
<evidence type="ECO:0000313" key="1">
    <source>
        <dbReference type="EMBL" id="RRJ91356.1"/>
    </source>
</evidence>
<gene>
    <name evidence="1" type="ORF">EG849_08155</name>
</gene>
<dbReference type="OrthoDB" id="190848at2"/>
<dbReference type="RefSeq" id="WP_125012590.1">
    <property type="nucleotide sequence ID" value="NZ_RQVR01000008.1"/>
</dbReference>
<protein>
    <submittedName>
        <fullName evidence="1">DUF2971 domain-containing protein</fullName>
    </submittedName>
</protein>
<sequence length="289" mass="33903">MTKLNPNAIYPGLNLKWEREDYIHSITFHITIGGYLITNLYHKGIKLANPPFLYRYFAPNENSLKGLKNSYLYFSDPKGFGDEYDCLISDDGYVKSIIDNSINLNENLGVCCFCTVPDEDQMWDYYASGFKGFALKYKNDAAFLPYGKKASIKSHIIYLENNGPNNPNLIETLKSIEGKHSPEMVKNWQNDVLFFHELCRKRLKYAFEKEYRIISFFANEFERRIPIRKSNVDSIYVGNKMPKEYLEKLITVLSENPKIKIFIIRHDYKQQAIKFERMKNIRALKNSFK</sequence>
<accession>A0A3P3WBG3</accession>